<evidence type="ECO:0000313" key="4">
    <source>
        <dbReference type="Proteomes" id="UP000698028"/>
    </source>
</evidence>
<reference evidence="3 4" key="1">
    <citation type="submission" date="2021-07" db="EMBL/GenBank/DDBJ databases">
        <title>The draft genome sequence of Sphingomicrobium sp. B8.</title>
        <authorList>
            <person name="Mu L."/>
        </authorList>
    </citation>
    <scope>NUCLEOTIDE SEQUENCE [LARGE SCALE GENOMIC DNA]</scope>
    <source>
        <strain evidence="3 4">B8</strain>
    </source>
</reference>
<evidence type="ECO:0000256" key="2">
    <source>
        <dbReference type="SAM" id="SignalP"/>
    </source>
</evidence>
<evidence type="ECO:0000313" key="3">
    <source>
        <dbReference type="EMBL" id="MBW0144666.1"/>
    </source>
</evidence>
<feature type="region of interest" description="Disordered" evidence="1">
    <location>
        <begin position="24"/>
        <end position="69"/>
    </location>
</feature>
<sequence length="139" mass="14365">MKKLILLAGVASLAACADTAVEEEAPAEDAAMEAMAEEEAPTAPDGGPMAGSYSLRDMDGNETGVTTINEDGTYTYVDADGTEVSGTMTMDGDTACFDPDGDDPAVCYPNGGMTEEGEWIRVDPDGNEVGTIVRLEADA</sequence>
<keyword evidence="4" id="KW-1185">Reference proteome</keyword>
<dbReference type="PROSITE" id="PS51257">
    <property type="entry name" value="PROKAR_LIPOPROTEIN"/>
    <property type="match status" value="1"/>
</dbReference>
<comment type="caution">
    <text evidence="3">The sequence shown here is derived from an EMBL/GenBank/DDBJ whole genome shotgun (WGS) entry which is preliminary data.</text>
</comment>
<organism evidence="3 4">
    <name type="scientific">Sphingomicrobium clamense</name>
    <dbReference type="NCBI Taxonomy" id="2851013"/>
    <lineage>
        <taxon>Bacteria</taxon>
        <taxon>Pseudomonadati</taxon>
        <taxon>Pseudomonadota</taxon>
        <taxon>Alphaproteobacteria</taxon>
        <taxon>Sphingomonadales</taxon>
        <taxon>Sphingomonadaceae</taxon>
        <taxon>Sphingomicrobium</taxon>
    </lineage>
</organism>
<feature type="chain" id="PRO_5045681566" description="Lipoprotein" evidence="2">
    <location>
        <begin position="18"/>
        <end position="139"/>
    </location>
</feature>
<dbReference type="RefSeq" id="WP_218632634.1">
    <property type="nucleotide sequence ID" value="NZ_JAHVAH010000001.1"/>
</dbReference>
<name>A0ABS6V534_9SPHN</name>
<proteinExistence type="predicted"/>
<protein>
    <recommendedName>
        <fullName evidence="5">Lipoprotein</fullName>
    </recommendedName>
</protein>
<evidence type="ECO:0008006" key="5">
    <source>
        <dbReference type="Google" id="ProtNLM"/>
    </source>
</evidence>
<keyword evidence="2" id="KW-0732">Signal</keyword>
<accession>A0ABS6V534</accession>
<gene>
    <name evidence="3" type="ORF">KTQ36_05080</name>
</gene>
<feature type="signal peptide" evidence="2">
    <location>
        <begin position="1"/>
        <end position="17"/>
    </location>
</feature>
<dbReference type="Proteomes" id="UP000698028">
    <property type="component" value="Unassembled WGS sequence"/>
</dbReference>
<dbReference type="EMBL" id="JAHVAH010000001">
    <property type="protein sequence ID" value="MBW0144666.1"/>
    <property type="molecule type" value="Genomic_DNA"/>
</dbReference>
<feature type="compositionally biased region" description="Acidic residues" evidence="1">
    <location>
        <begin position="24"/>
        <end position="40"/>
    </location>
</feature>
<evidence type="ECO:0000256" key="1">
    <source>
        <dbReference type="SAM" id="MobiDB-lite"/>
    </source>
</evidence>